<accession>A0A2Z5ZAH6</accession>
<dbReference type="GO" id="GO:0046933">
    <property type="term" value="F:proton-transporting ATP synthase activity, rotational mechanism"/>
    <property type="evidence" value="ECO:0007669"/>
    <property type="project" value="InterPro"/>
</dbReference>
<dbReference type="InterPro" id="IPR036771">
    <property type="entry name" value="ATPsynth_dsu/esu_N"/>
</dbReference>
<evidence type="ECO:0000256" key="8">
    <source>
        <dbReference type="ARBA" id="ARBA00023310"/>
    </source>
</evidence>
<dbReference type="EMBL" id="AP018504">
    <property type="protein sequence ID" value="BBC77431.1"/>
    <property type="molecule type" value="Genomic_DNA"/>
</dbReference>
<keyword evidence="7" id="KW-0139">CF(1)</keyword>
<comment type="subcellular location">
    <subcellularLocation>
        <location evidence="1">Membrane</location>
        <topology evidence="1">Peripheral membrane protein</topology>
    </subcellularLocation>
</comment>
<gene>
    <name evidence="10" type="primary">atpE</name>
</gene>
<dbReference type="Pfam" id="PF02823">
    <property type="entry name" value="ATP-synt_DE_N"/>
    <property type="match status" value="1"/>
</dbReference>
<dbReference type="InterPro" id="IPR020546">
    <property type="entry name" value="ATP_synth_F1_dsu/esu_N"/>
</dbReference>
<keyword evidence="10" id="KW-0934">Plastid</keyword>
<reference evidence="10" key="1">
    <citation type="submission" date="2018-02" db="EMBL/GenBank/DDBJ databases">
        <title>Evolution and diversity of non-photosynthetic diatom plastid genomes.</title>
        <authorList>
            <person name="Kamikawa R."/>
            <person name="Ishii K."/>
        </authorList>
    </citation>
    <scope>NUCLEOTIDE SEQUENCE</scope>
    <source>
        <strain evidence="10">PL3-2</strain>
    </source>
</reference>
<dbReference type="AlphaFoldDB" id="A0A2Z5ZAH6"/>
<keyword evidence="4" id="KW-0406">Ion transport</keyword>
<feature type="domain" description="ATP synthase F1 complex delta/epsilon subunit N-terminal" evidence="9">
    <location>
        <begin position="3"/>
        <end position="78"/>
    </location>
</feature>
<evidence type="ECO:0000256" key="2">
    <source>
        <dbReference type="ARBA" id="ARBA00005712"/>
    </source>
</evidence>
<dbReference type="InterPro" id="IPR001469">
    <property type="entry name" value="ATP_synth_F1_dsu/esu"/>
</dbReference>
<keyword evidence="8" id="KW-0066">ATP synthesis</keyword>
<name>A0A2Z5ZAH6_9STRA</name>
<evidence type="ECO:0000256" key="3">
    <source>
        <dbReference type="ARBA" id="ARBA00022448"/>
    </source>
</evidence>
<dbReference type="SUPFAM" id="SSF51344">
    <property type="entry name" value="Epsilon subunit of F1F0-ATP synthase N-terminal domain"/>
    <property type="match status" value="1"/>
</dbReference>
<evidence type="ECO:0000259" key="9">
    <source>
        <dbReference type="Pfam" id="PF02823"/>
    </source>
</evidence>
<dbReference type="PANTHER" id="PTHR13822:SF10">
    <property type="entry name" value="ATP SYNTHASE EPSILON CHAIN, CHLOROPLASTIC"/>
    <property type="match status" value="1"/>
</dbReference>
<keyword evidence="3" id="KW-0813">Transport</keyword>
<protein>
    <submittedName>
        <fullName evidence="10">ATP synthase CF1 epsilon subunit</fullName>
    </submittedName>
</protein>
<organism evidence="10">
    <name type="scientific">Nitzschia sp. PL3-2</name>
    <dbReference type="NCBI Taxonomy" id="2083271"/>
    <lineage>
        <taxon>Eukaryota</taxon>
        <taxon>Sar</taxon>
        <taxon>Stramenopiles</taxon>
        <taxon>Ochrophyta</taxon>
        <taxon>Bacillariophyta</taxon>
        <taxon>Bacillariophyceae</taxon>
        <taxon>Bacillariophycidae</taxon>
        <taxon>Bacillariales</taxon>
        <taxon>Bacillariaceae</taxon>
        <taxon>Nitzschia</taxon>
    </lineage>
</organism>
<evidence type="ECO:0000256" key="6">
    <source>
        <dbReference type="ARBA" id="ARBA00023136"/>
    </source>
</evidence>
<dbReference type="NCBIfam" id="TIGR01216">
    <property type="entry name" value="ATP_synt_epsi"/>
    <property type="match status" value="1"/>
</dbReference>
<dbReference type="PANTHER" id="PTHR13822">
    <property type="entry name" value="ATP SYNTHASE DELTA/EPSILON CHAIN"/>
    <property type="match status" value="1"/>
</dbReference>
<evidence type="ECO:0000256" key="7">
    <source>
        <dbReference type="ARBA" id="ARBA00023196"/>
    </source>
</evidence>
<dbReference type="Gene3D" id="2.60.15.10">
    <property type="entry name" value="F0F1 ATP synthase delta/epsilon subunit, N-terminal"/>
    <property type="match status" value="1"/>
</dbReference>
<evidence type="ECO:0000256" key="5">
    <source>
        <dbReference type="ARBA" id="ARBA00023078"/>
    </source>
</evidence>
<evidence type="ECO:0000256" key="4">
    <source>
        <dbReference type="ARBA" id="ARBA00023065"/>
    </source>
</evidence>
<keyword evidence="6" id="KW-0472">Membrane</keyword>
<keyword evidence="5" id="KW-0793">Thylakoid</keyword>
<comment type="similarity">
    <text evidence="2">Belongs to the ATPase epsilon chain family.</text>
</comment>
<proteinExistence type="inferred from homology"/>
<geneLocation type="plastid" evidence="10"/>
<dbReference type="GO" id="GO:0045259">
    <property type="term" value="C:proton-transporting ATP synthase complex"/>
    <property type="evidence" value="ECO:0007669"/>
    <property type="project" value="UniProtKB-KW"/>
</dbReference>
<sequence length="131" mass="15210">MVLYIYSLANNLNEKNINTLILPSKKGQINILEKHINLIAILNSGLLRFKINSIWNCFILYKGIVEVKKNKIIILTNKIDQITKVETINASKNLKIAILNLQKAKTNKERLKFSWQLEKETIFLEAIKYLL</sequence>
<evidence type="ECO:0000313" key="10">
    <source>
        <dbReference type="EMBL" id="BBC77431.1"/>
    </source>
</evidence>
<evidence type="ECO:0000256" key="1">
    <source>
        <dbReference type="ARBA" id="ARBA00004170"/>
    </source>
</evidence>